<keyword evidence="2" id="KW-1185">Reference proteome</keyword>
<name>A0A0D2NKD3_HYPSF</name>
<dbReference type="Proteomes" id="UP000054270">
    <property type="component" value="Unassembled WGS sequence"/>
</dbReference>
<gene>
    <name evidence="1" type="ORF">HYPSUDRAFT_1096166</name>
</gene>
<reference evidence="2" key="1">
    <citation type="submission" date="2014-04" db="EMBL/GenBank/DDBJ databases">
        <title>Evolutionary Origins and Diversification of the Mycorrhizal Mutualists.</title>
        <authorList>
            <consortium name="DOE Joint Genome Institute"/>
            <consortium name="Mycorrhizal Genomics Consortium"/>
            <person name="Kohler A."/>
            <person name="Kuo A."/>
            <person name="Nagy L.G."/>
            <person name="Floudas D."/>
            <person name="Copeland A."/>
            <person name="Barry K.W."/>
            <person name="Cichocki N."/>
            <person name="Veneault-Fourrey C."/>
            <person name="LaButti K."/>
            <person name="Lindquist E.A."/>
            <person name="Lipzen A."/>
            <person name="Lundell T."/>
            <person name="Morin E."/>
            <person name="Murat C."/>
            <person name="Riley R."/>
            <person name="Ohm R."/>
            <person name="Sun H."/>
            <person name="Tunlid A."/>
            <person name="Henrissat B."/>
            <person name="Grigoriev I.V."/>
            <person name="Hibbett D.S."/>
            <person name="Martin F."/>
        </authorList>
    </citation>
    <scope>NUCLEOTIDE SEQUENCE [LARGE SCALE GENOMIC DNA]</scope>
    <source>
        <strain evidence="2">FD-334 SS-4</strain>
    </source>
</reference>
<organism evidence="1 2">
    <name type="scientific">Hypholoma sublateritium (strain FD-334 SS-4)</name>
    <dbReference type="NCBI Taxonomy" id="945553"/>
    <lineage>
        <taxon>Eukaryota</taxon>
        <taxon>Fungi</taxon>
        <taxon>Dikarya</taxon>
        <taxon>Basidiomycota</taxon>
        <taxon>Agaricomycotina</taxon>
        <taxon>Agaricomycetes</taxon>
        <taxon>Agaricomycetidae</taxon>
        <taxon>Agaricales</taxon>
        <taxon>Agaricineae</taxon>
        <taxon>Strophariaceae</taxon>
        <taxon>Hypholoma</taxon>
    </lineage>
</organism>
<proteinExistence type="predicted"/>
<evidence type="ECO:0000313" key="2">
    <source>
        <dbReference type="Proteomes" id="UP000054270"/>
    </source>
</evidence>
<protein>
    <submittedName>
        <fullName evidence="1">Uncharacterized protein</fullName>
    </submittedName>
</protein>
<dbReference type="EMBL" id="KN817579">
    <property type="protein sequence ID" value="KJA19349.1"/>
    <property type="molecule type" value="Genomic_DNA"/>
</dbReference>
<sequence>MAHHVRRGNVPTENRCANGVSKARATRMARSNKTIEERLEFLKTHKYVQAFGEYWAQCAACGQNIKLDNRNEAKYFPNSLNKHLNTRKCKSKQRVLQHQETKEILEIAHFMVQLRDGIH</sequence>
<dbReference type="AlphaFoldDB" id="A0A0D2NKD3"/>
<accession>A0A0D2NKD3</accession>
<evidence type="ECO:0000313" key="1">
    <source>
        <dbReference type="EMBL" id="KJA19349.1"/>
    </source>
</evidence>